<evidence type="ECO:0000313" key="2">
    <source>
        <dbReference type="EMBL" id="KAK9931862.1"/>
    </source>
</evidence>
<feature type="compositionally biased region" description="Polar residues" evidence="1">
    <location>
        <begin position="126"/>
        <end position="146"/>
    </location>
</feature>
<comment type="caution">
    <text evidence="2">The sequence shown here is derived from an EMBL/GenBank/DDBJ whole genome shotgun (WGS) entry which is preliminary data.</text>
</comment>
<evidence type="ECO:0000256" key="1">
    <source>
        <dbReference type="SAM" id="MobiDB-lite"/>
    </source>
</evidence>
<name>A0AAW1X805_RUBAR</name>
<sequence>MSRSRRTSKGRTLFVEPPTPQNQPDHSPAHSSNVIIPDPRPIDIVRRDFLSIYLPPPPRQPIRAKPNNGALQIASPSHQNTIVPRSGPHLTPSAHKQTELLTITSQTDYDVVSDGHYNGQDYADSQVDQSFPNVSPNKAGSSNVQPEATITKGELIANYYKEIRKLNTKKGKFSSHDSW</sequence>
<feature type="region of interest" description="Disordered" evidence="1">
    <location>
        <begin position="1"/>
        <end position="39"/>
    </location>
</feature>
<proteinExistence type="predicted"/>
<feature type="region of interest" description="Disordered" evidence="1">
    <location>
        <begin position="124"/>
        <end position="146"/>
    </location>
</feature>
<keyword evidence="3" id="KW-1185">Reference proteome</keyword>
<gene>
    <name evidence="2" type="ORF">M0R45_019118</name>
</gene>
<evidence type="ECO:0000313" key="3">
    <source>
        <dbReference type="Proteomes" id="UP001457282"/>
    </source>
</evidence>
<dbReference type="Proteomes" id="UP001457282">
    <property type="component" value="Unassembled WGS sequence"/>
</dbReference>
<reference evidence="2 3" key="1">
    <citation type="journal article" date="2023" name="G3 (Bethesda)">
        <title>A chromosome-length genome assembly and annotation of blackberry (Rubus argutus, cv. 'Hillquist').</title>
        <authorList>
            <person name="Bruna T."/>
            <person name="Aryal R."/>
            <person name="Dudchenko O."/>
            <person name="Sargent D.J."/>
            <person name="Mead D."/>
            <person name="Buti M."/>
            <person name="Cavallini A."/>
            <person name="Hytonen T."/>
            <person name="Andres J."/>
            <person name="Pham M."/>
            <person name="Weisz D."/>
            <person name="Mascagni F."/>
            <person name="Usai G."/>
            <person name="Natali L."/>
            <person name="Bassil N."/>
            <person name="Fernandez G.E."/>
            <person name="Lomsadze A."/>
            <person name="Armour M."/>
            <person name="Olukolu B."/>
            <person name="Poorten T."/>
            <person name="Britton C."/>
            <person name="Davik J."/>
            <person name="Ashrafi H."/>
            <person name="Aiden E.L."/>
            <person name="Borodovsky M."/>
            <person name="Worthington M."/>
        </authorList>
    </citation>
    <scope>NUCLEOTIDE SEQUENCE [LARGE SCALE GENOMIC DNA]</scope>
    <source>
        <strain evidence="2">PI 553951</strain>
    </source>
</reference>
<dbReference type="AlphaFoldDB" id="A0AAW1X805"/>
<protein>
    <submittedName>
        <fullName evidence="2">Uncharacterized protein</fullName>
    </submittedName>
</protein>
<organism evidence="2 3">
    <name type="scientific">Rubus argutus</name>
    <name type="common">Southern blackberry</name>
    <dbReference type="NCBI Taxonomy" id="59490"/>
    <lineage>
        <taxon>Eukaryota</taxon>
        <taxon>Viridiplantae</taxon>
        <taxon>Streptophyta</taxon>
        <taxon>Embryophyta</taxon>
        <taxon>Tracheophyta</taxon>
        <taxon>Spermatophyta</taxon>
        <taxon>Magnoliopsida</taxon>
        <taxon>eudicotyledons</taxon>
        <taxon>Gunneridae</taxon>
        <taxon>Pentapetalae</taxon>
        <taxon>rosids</taxon>
        <taxon>fabids</taxon>
        <taxon>Rosales</taxon>
        <taxon>Rosaceae</taxon>
        <taxon>Rosoideae</taxon>
        <taxon>Rosoideae incertae sedis</taxon>
        <taxon>Rubus</taxon>
    </lineage>
</organism>
<accession>A0AAW1X805</accession>
<feature type="compositionally biased region" description="Polar residues" evidence="1">
    <location>
        <begin position="22"/>
        <end position="33"/>
    </location>
</feature>
<dbReference type="EMBL" id="JBEDUW010000004">
    <property type="protein sequence ID" value="KAK9931862.1"/>
    <property type="molecule type" value="Genomic_DNA"/>
</dbReference>